<dbReference type="EMBL" id="OZ026884">
    <property type="protein sequence ID" value="CAL1240404.1"/>
    <property type="molecule type" value="Genomic_DNA"/>
</dbReference>
<dbReference type="CDD" id="cd07067">
    <property type="entry name" value="HP_PGM_like"/>
    <property type="match status" value="1"/>
</dbReference>
<dbReference type="SMART" id="SM00855">
    <property type="entry name" value="PGAM"/>
    <property type="match status" value="1"/>
</dbReference>
<proteinExistence type="predicted"/>
<gene>
    <name evidence="1" type="ORF">MECH1_V1_1628</name>
</gene>
<dbReference type="PANTHER" id="PTHR47623:SF1">
    <property type="entry name" value="OS09G0287300 PROTEIN"/>
    <property type="match status" value="1"/>
</dbReference>
<dbReference type="Gene3D" id="3.40.50.1240">
    <property type="entry name" value="Phosphoglycerate mutase-like"/>
    <property type="match status" value="1"/>
</dbReference>
<evidence type="ECO:0000313" key="2">
    <source>
        <dbReference type="Proteomes" id="UP001497493"/>
    </source>
</evidence>
<dbReference type="RefSeq" id="WP_348757005.1">
    <property type="nucleotide sequence ID" value="NZ_OZ026884.1"/>
</dbReference>
<evidence type="ECO:0000313" key="1">
    <source>
        <dbReference type="EMBL" id="CAL1240404.1"/>
    </source>
</evidence>
<dbReference type="Proteomes" id="UP001497493">
    <property type="component" value="Chromosome"/>
</dbReference>
<accession>A0ABP1C7Z5</accession>
<reference evidence="1 2" key="1">
    <citation type="submission" date="2024-04" db="EMBL/GenBank/DDBJ databases">
        <authorList>
            <person name="Cremers G."/>
        </authorList>
    </citation>
    <scope>NUCLEOTIDE SEQUENCE [LARGE SCALE GENOMIC DNA]</scope>
    <source>
        <strain evidence="1">MeCH1-AG</strain>
    </source>
</reference>
<dbReference type="InterPro" id="IPR013078">
    <property type="entry name" value="His_Pase_superF_clade-1"/>
</dbReference>
<dbReference type="Pfam" id="PF00300">
    <property type="entry name" value="His_Phos_1"/>
    <property type="match status" value="1"/>
</dbReference>
<protein>
    <submittedName>
        <fullName evidence="1">Phosphohistidine phosphatase</fullName>
    </submittedName>
</protein>
<dbReference type="PANTHER" id="PTHR47623">
    <property type="entry name" value="OS09G0287300 PROTEIN"/>
    <property type="match status" value="1"/>
</dbReference>
<dbReference type="InterPro" id="IPR029033">
    <property type="entry name" value="His_PPase_superfam"/>
</dbReference>
<dbReference type="SUPFAM" id="SSF53254">
    <property type="entry name" value="Phosphoglycerate mutase-like"/>
    <property type="match status" value="1"/>
</dbReference>
<organism evidence="1 2">
    <name type="scientific">Candidatus Methylocalor cossyra</name>
    <dbReference type="NCBI Taxonomy" id="3108543"/>
    <lineage>
        <taxon>Bacteria</taxon>
        <taxon>Pseudomonadati</taxon>
        <taxon>Pseudomonadota</taxon>
        <taxon>Gammaproteobacteria</taxon>
        <taxon>Methylococcales</taxon>
        <taxon>Methylococcaceae</taxon>
        <taxon>Candidatus Methylocalor</taxon>
    </lineage>
</organism>
<name>A0ABP1C7Z5_9GAMM</name>
<keyword evidence="2" id="KW-1185">Reference proteome</keyword>
<sequence length="164" mass="18591">MKHLLLIRHAKSSWDDPSLADFDRPLNARGLRDAPFMGSLLKFRGLVPDQIISSPARRARDTAHILARATGFNPADIDLRAEVYQARLPDLIALVRTLDDAWRRVYLIGHNPELMDLVDWLTGEAIDHLPTTGIASIEFPTESWAHIMESAGRLVWLDMPKRHL</sequence>